<dbReference type="InterPro" id="IPR003594">
    <property type="entry name" value="HATPase_dom"/>
</dbReference>
<dbReference type="InterPro" id="IPR036097">
    <property type="entry name" value="HisK_dim/P_sf"/>
</dbReference>
<evidence type="ECO:0000313" key="11">
    <source>
        <dbReference type="Proteomes" id="UP000824056"/>
    </source>
</evidence>
<dbReference type="InterPro" id="IPR050351">
    <property type="entry name" value="BphY/WalK/GraS-like"/>
</dbReference>
<keyword evidence="8" id="KW-1133">Transmembrane helix</keyword>
<feature type="transmembrane region" description="Helical" evidence="8">
    <location>
        <begin position="39"/>
        <end position="62"/>
    </location>
</feature>
<dbReference type="InterPro" id="IPR005467">
    <property type="entry name" value="His_kinase_dom"/>
</dbReference>
<evidence type="ECO:0000256" key="7">
    <source>
        <dbReference type="ARBA" id="ARBA00023012"/>
    </source>
</evidence>
<evidence type="ECO:0000313" key="10">
    <source>
        <dbReference type="EMBL" id="HIZ64726.1"/>
    </source>
</evidence>
<evidence type="ECO:0000256" key="2">
    <source>
        <dbReference type="ARBA" id="ARBA00004370"/>
    </source>
</evidence>
<comment type="caution">
    <text evidence="10">The sequence shown here is derived from an EMBL/GenBank/DDBJ whole genome shotgun (WGS) entry which is preliminary data.</text>
</comment>
<gene>
    <name evidence="10" type="ORF">H9809_02290</name>
</gene>
<dbReference type="SUPFAM" id="SSF55874">
    <property type="entry name" value="ATPase domain of HSP90 chaperone/DNA topoisomerase II/histidine kinase"/>
    <property type="match status" value="1"/>
</dbReference>
<dbReference type="PANTHER" id="PTHR45453:SF1">
    <property type="entry name" value="PHOSPHATE REGULON SENSOR PROTEIN PHOR"/>
    <property type="match status" value="1"/>
</dbReference>
<evidence type="ECO:0000256" key="1">
    <source>
        <dbReference type="ARBA" id="ARBA00000085"/>
    </source>
</evidence>
<evidence type="ECO:0000256" key="3">
    <source>
        <dbReference type="ARBA" id="ARBA00012438"/>
    </source>
</evidence>
<comment type="catalytic activity">
    <reaction evidence="1">
        <text>ATP + protein L-histidine = ADP + protein N-phospho-L-histidine.</text>
        <dbReference type="EC" id="2.7.13.3"/>
    </reaction>
</comment>
<dbReference type="InterPro" id="IPR003661">
    <property type="entry name" value="HisK_dim/P_dom"/>
</dbReference>
<comment type="subcellular location">
    <subcellularLocation>
        <location evidence="2">Membrane</location>
    </subcellularLocation>
</comment>
<dbReference type="GO" id="GO:0005886">
    <property type="term" value="C:plasma membrane"/>
    <property type="evidence" value="ECO:0007669"/>
    <property type="project" value="TreeGrafter"/>
</dbReference>
<dbReference type="SMART" id="SM00388">
    <property type="entry name" value="HisKA"/>
    <property type="match status" value="1"/>
</dbReference>
<dbReference type="GO" id="GO:0004721">
    <property type="term" value="F:phosphoprotein phosphatase activity"/>
    <property type="evidence" value="ECO:0007669"/>
    <property type="project" value="TreeGrafter"/>
</dbReference>
<evidence type="ECO:0000256" key="4">
    <source>
        <dbReference type="ARBA" id="ARBA00022553"/>
    </source>
</evidence>
<sequence>MTIFADKKIKGLFLKTGCCLSAASIIFIILTAANPEHRICWIAAAALAEGAGILGFMLYFFIGQHKILEKAVEQIQEYSGGNANARIPCDEEGQLYRLFHEVNSLAAILNAHREKEEQGKKFMKDTLSDISHQLKTPLAALNIYNGIIQEEAENPSAIKEFSNLSEQELERVEGLVQNLLKMARLDAGSILLERSEENVAEMMETIERQFSYRARQEGKKLRFLGGDKVSLCCDRRWLTEAVGNLIKNGLDHTEKGDSLDIEWKSFSSMVQIVVKDSGKGIHPEDLPHIFKRFYRSRFSTDTQGAGLGLPLAKAVVEAQGGTIEADSRLGEGTVFTMNFLISGKREEGEYDKNK</sequence>
<reference evidence="10" key="2">
    <citation type="submission" date="2021-04" db="EMBL/GenBank/DDBJ databases">
        <authorList>
            <person name="Gilroy R."/>
        </authorList>
    </citation>
    <scope>NUCLEOTIDE SEQUENCE</scope>
    <source>
        <strain evidence="10">1068</strain>
    </source>
</reference>
<dbReference type="PROSITE" id="PS50109">
    <property type="entry name" value="HIS_KIN"/>
    <property type="match status" value="1"/>
</dbReference>
<keyword evidence="7" id="KW-0902">Two-component regulatory system</keyword>
<reference evidence="10" key="1">
    <citation type="journal article" date="2021" name="PeerJ">
        <title>Extensive microbial diversity within the chicken gut microbiome revealed by metagenomics and culture.</title>
        <authorList>
            <person name="Gilroy R."/>
            <person name="Ravi A."/>
            <person name="Getino M."/>
            <person name="Pursley I."/>
            <person name="Horton D.L."/>
            <person name="Alikhan N.F."/>
            <person name="Baker D."/>
            <person name="Gharbi K."/>
            <person name="Hall N."/>
            <person name="Watson M."/>
            <person name="Adriaenssens E.M."/>
            <person name="Foster-Nyarko E."/>
            <person name="Jarju S."/>
            <person name="Secka A."/>
            <person name="Antonio M."/>
            <person name="Oren A."/>
            <person name="Chaudhuri R.R."/>
            <person name="La Ragione R."/>
            <person name="Hildebrand F."/>
            <person name="Pallen M.J."/>
        </authorList>
    </citation>
    <scope>NUCLEOTIDE SEQUENCE</scope>
    <source>
        <strain evidence="10">1068</strain>
    </source>
</reference>
<dbReference type="PANTHER" id="PTHR45453">
    <property type="entry name" value="PHOSPHATE REGULON SENSOR PROTEIN PHOR"/>
    <property type="match status" value="1"/>
</dbReference>
<proteinExistence type="predicted"/>
<evidence type="ECO:0000259" key="9">
    <source>
        <dbReference type="PROSITE" id="PS50109"/>
    </source>
</evidence>
<keyword evidence="8" id="KW-0812">Transmembrane</keyword>
<dbReference type="Gene3D" id="3.30.565.10">
    <property type="entry name" value="Histidine kinase-like ATPase, C-terminal domain"/>
    <property type="match status" value="1"/>
</dbReference>
<evidence type="ECO:0000256" key="6">
    <source>
        <dbReference type="ARBA" id="ARBA00022777"/>
    </source>
</evidence>
<dbReference type="CDD" id="cd00082">
    <property type="entry name" value="HisKA"/>
    <property type="match status" value="1"/>
</dbReference>
<keyword evidence="6 10" id="KW-0418">Kinase</keyword>
<dbReference type="CDD" id="cd00075">
    <property type="entry name" value="HATPase"/>
    <property type="match status" value="1"/>
</dbReference>
<dbReference type="EMBL" id="DXBG01000051">
    <property type="protein sequence ID" value="HIZ64726.1"/>
    <property type="molecule type" value="Genomic_DNA"/>
</dbReference>
<keyword evidence="8" id="KW-0472">Membrane</keyword>
<evidence type="ECO:0000256" key="8">
    <source>
        <dbReference type="SAM" id="Phobius"/>
    </source>
</evidence>
<dbReference type="AlphaFoldDB" id="A0A9D2FQC0"/>
<dbReference type="SMART" id="SM00387">
    <property type="entry name" value="HATPase_c"/>
    <property type="match status" value="1"/>
</dbReference>
<name>A0A9D2FQC0_9FIRM</name>
<keyword evidence="5" id="KW-0808">Transferase</keyword>
<dbReference type="SUPFAM" id="SSF47384">
    <property type="entry name" value="Homodimeric domain of signal transducing histidine kinase"/>
    <property type="match status" value="1"/>
</dbReference>
<protein>
    <recommendedName>
        <fullName evidence="3">histidine kinase</fullName>
        <ecNumber evidence="3">2.7.13.3</ecNumber>
    </recommendedName>
</protein>
<dbReference type="InterPro" id="IPR004358">
    <property type="entry name" value="Sig_transdc_His_kin-like_C"/>
</dbReference>
<dbReference type="PRINTS" id="PR00344">
    <property type="entry name" value="BCTRLSENSOR"/>
</dbReference>
<dbReference type="InterPro" id="IPR036890">
    <property type="entry name" value="HATPase_C_sf"/>
</dbReference>
<keyword evidence="4" id="KW-0597">Phosphoprotein</keyword>
<dbReference type="EC" id="2.7.13.3" evidence="3"/>
<evidence type="ECO:0000256" key="5">
    <source>
        <dbReference type="ARBA" id="ARBA00022679"/>
    </source>
</evidence>
<feature type="domain" description="Histidine kinase" evidence="9">
    <location>
        <begin position="129"/>
        <end position="343"/>
    </location>
</feature>
<dbReference type="Proteomes" id="UP000824056">
    <property type="component" value="Unassembled WGS sequence"/>
</dbReference>
<dbReference type="Pfam" id="PF00512">
    <property type="entry name" value="HisKA"/>
    <property type="match status" value="1"/>
</dbReference>
<dbReference type="Pfam" id="PF02518">
    <property type="entry name" value="HATPase_c"/>
    <property type="match status" value="1"/>
</dbReference>
<accession>A0A9D2FQC0</accession>
<dbReference type="GO" id="GO:0016036">
    <property type="term" value="P:cellular response to phosphate starvation"/>
    <property type="evidence" value="ECO:0007669"/>
    <property type="project" value="TreeGrafter"/>
</dbReference>
<dbReference type="GO" id="GO:0000155">
    <property type="term" value="F:phosphorelay sensor kinase activity"/>
    <property type="evidence" value="ECO:0007669"/>
    <property type="project" value="InterPro"/>
</dbReference>
<feature type="transmembrane region" description="Helical" evidence="8">
    <location>
        <begin position="12"/>
        <end position="33"/>
    </location>
</feature>
<organism evidence="10 11">
    <name type="scientific">Candidatus Blautia pullicola</name>
    <dbReference type="NCBI Taxonomy" id="2838498"/>
    <lineage>
        <taxon>Bacteria</taxon>
        <taxon>Bacillati</taxon>
        <taxon>Bacillota</taxon>
        <taxon>Clostridia</taxon>
        <taxon>Lachnospirales</taxon>
        <taxon>Lachnospiraceae</taxon>
        <taxon>Blautia</taxon>
    </lineage>
</organism>
<dbReference type="Gene3D" id="1.10.287.130">
    <property type="match status" value="1"/>
</dbReference>